<evidence type="ECO:0000256" key="6">
    <source>
        <dbReference type="ARBA" id="ARBA00022692"/>
    </source>
</evidence>
<dbReference type="GO" id="GO:0055085">
    <property type="term" value="P:transmembrane transport"/>
    <property type="evidence" value="ECO:0007669"/>
    <property type="project" value="InterPro"/>
</dbReference>
<dbReference type="STRING" id="1003.SAMN04488541_101636"/>
<comment type="subcellular location">
    <subcellularLocation>
        <location evidence="1">Cell inner membrane</location>
        <topology evidence="1">Single-pass membrane protein</topology>
        <orientation evidence="1">Periplasmic side</orientation>
    </subcellularLocation>
</comment>
<dbReference type="SUPFAM" id="SSF74653">
    <property type="entry name" value="TolA/TonB C-terminal domain"/>
    <property type="match status" value="1"/>
</dbReference>
<dbReference type="InterPro" id="IPR003538">
    <property type="entry name" value="TonB"/>
</dbReference>
<protein>
    <submittedName>
        <fullName evidence="11">Protein TonB</fullName>
    </submittedName>
</protein>
<feature type="domain" description="TonB C-terminal" evidence="10">
    <location>
        <begin position="137"/>
        <end position="227"/>
    </location>
</feature>
<dbReference type="Gene3D" id="3.30.1150.10">
    <property type="match status" value="1"/>
</dbReference>
<dbReference type="PRINTS" id="PR01374">
    <property type="entry name" value="TONBPROTEIN"/>
</dbReference>
<evidence type="ECO:0000256" key="5">
    <source>
        <dbReference type="ARBA" id="ARBA00022519"/>
    </source>
</evidence>
<evidence type="ECO:0000256" key="3">
    <source>
        <dbReference type="ARBA" id="ARBA00022448"/>
    </source>
</evidence>
<evidence type="ECO:0000256" key="7">
    <source>
        <dbReference type="ARBA" id="ARBA00022927"/>
    </source>
</evidence>
<dbReference type="PANTHER" id="PTHR33446:SF2">
    <property type="entry name" value="PROTEIN TONB"/>
    <property type="match status" value="1"/>
</dbReference>
<evidence type="ECO:0000256" key="1">
    <source>
        <dbReference type="ARBA" id="ARBA00004383"/>
    </source>
</evidence>
<dbReference type="NCBIfam" id="TIGR01352">
    <property type="entry name" value="tonB_Cterm"/>
    <property type="match status" value="1"/>
</dbReference>
<evidence type="ECO:0000313" key="12">
    <source>
        <dbReference type="Proteomes" id="UP000199513"/>
    </source>
</evidence>
<name>A0A1I2G0D5_9BACT</name>
<evidence type="ECO:0000259" key="10">
    <source>
        <dbReference type="PROSITE" id="PS52015"/>
    </source>
</evidence>
<dbReference type="Pfam" id="PF03544">
    <property type="entry name" value="TonB_C"/>
    <property type="match status" value="1"/>
</dbReference>
<evidence type="ECO:0000256" key="8">
    <source>
        <dbReference type="ARBA" id="ARBA00022989"/>
    </source>
</evidence>
<dbReference type="GO" id="GO:0015031">
    <property type="term" value="P:protein transport"/>
    <property type="evidence" value="ECO:0007669"/>
    <property type="project" value="UniProtKB-KW"/>
</dbReference>
<keyword evidence="4" id="KW-1003">Cell membrane</keyword>
<dbReference type="PROSITE" id="PS52015">
    <property type="entry name" value="TONB_CTD"/>
    <property type="match status" value="1"/>
</dbReference>
<proteinExistence type="inferred from homology"/>
<dbReference type="Proteomes" id="UP000199513">
    <property type="component" value="Unassembled WGS sequence"/>
</dbReference>
<dbReference type="InterPro" id="IPR006260">
    <property type="entry name" value="TonB/TolA_C"/>
</dbReference>
<dbReference type="GO" id="GO:0015891">
    <property type="term" value="P:siderophore transport"/>
    <property type="evidence" value="ECO:0007669"/>
    <property type="project" value="InterPro"/>
</dbReference>
<evidence type="ECO:0000256" key="9">
    <source>
        <dbReference type="ARBA" id="ARBA00023136"/>
    </source>
</evidence>
<sequence length="227" mass="25767">MDYFKKSTWSRGWGLRFNLGLTLSLTLTLVAFEWKSYNDNQIVSLGTLTKDDEQIIDVPRTIHTPLPPPKLVQPEIVIVPEEEALEDFDNIDFSTEANSHTLISAPVFIKKVEEPTEEEETETIFSGLLEVNAEPEGGMEAFYKYISRNIKYPAQAKRMGIEGRVFVQFVVEKDGSLTDVKAVRGIGAGCDEEAERVVRDAKKWKPGKQRGRPVRQRMVIPIIFTLH</sequence>
<accession>A0A1I2G0D5</accession>
<gene>
    <name evidence="11" type="ORF">SAMN04488541_101636</name>
</gene>
<evidence type="ECO:0000313" key="11">
    <source>
        <dbReference type="EMBL" id="SFF11144.1"/>
    </source>
</evidence>
<comment type="similarity">
    <text evidence="2">Belongs to the TonB family.</text>
</comment>
<reference evidence="12" key="1">
    <citation type="submission" date="2016-10" db="EMBL/GenBank/DDBJ databases">
        <authorList>
            <person name="Varghese N."/>
            <person name="Submissions S."/>
        </authorList>
    </citation>
    <scope>NUCLEOTIDE SEQUENCE [LARGE SCALE GENOMIC DNA]</scope>
    <source>
        <strain>GEY</strain>
        <strain evidence="12">DSM 9560</strain>
    </source>
</reference>
<keyword evidence="8" id="KW-1133">Transmembrane helix</keyword>
<dbReference type="RefSeq" id="WP_091544823.1">
    <property type="nucleotide sequence ID" value="NZ_FONY01000016.1"/>
</dbReference>
<dbReference type="GO" id="GO:0030288">
    <property type="term" value="C:outer membrane-bounded periplasmic space"/>
    <property type="evidence" value="ECO:0007669"/>
    <property type="project" value="InterPro"/>
</dbReference>
<keyword evidence="3" id="KW-0813">Transport</keyword>
<dbReference type="OrthoDB" id="9812355at2"/>
<dbReference type="InterPro" id="IPR051045">
    <property type="entry name" value="TonB-dependent_transducer"/>
</dbReference>
<evidence type="ECO:0000256" key="2">
    <source>
        <dbReference type="ARBA" id="ARBA00006555"/>
    </source>
</evidence>
<keyword evidence="9" id="KW-0472">Membrane</keyword>
<evidence type="ECO:0000256" key="4">
    <source>
        <dbReference type="ARBA" id="ARBA00022475"/>
    </source>
</evidence>
<dbReference type="PANTHER" id="PTHR33446">
    <property type="entry name" value="PROTEIN TONB-RELATED"/>
    <property type="match status" value="1"/>
</dbReference>
<dbReference type="EMBL" id="FONY01000016">
    <property type="protein sequence ID" value="SFF11144.1"/>
    <property type="molecule type" value="Genomic_DNA"/>
</dbReference>
<dbReference type="GO" id="GO:0031992">
    <property type="term" value="F:energy transducer activity"/>
    <property type="evidence" value="ECO:0007669"/>
    <property type="project" value="InterPro"/>
</dbReference>
<keyword evidence="7" id="KW-0653">Protein transport</keyword>
<keyword evidence="5" id="KW-0997">Cell inner membrane</keyword>
<dbReference type="AlphaFoldDB" id="A0A1I2G0D5"/>
<keyword evidence="12" id="KW-1185">Reference proteome</keyword>
<dbReference type="GO" id="GO:0098797">
    <property type="term" value="C:plasma membrane protein complex"/>
    <property type="evidence" value="ECO:0007669"/>
    <property type="project" value="TreeGrafter"/>
</dbReference>
<keyword evidence="6" id="KW-0812">Transmembrane</keyword>
<organism evidence="11 12">
    <name type="scientific">Thermoflexibacter ruber</name>
    <dbReference type="NCBI Taxonomy" id="1003"/>
    <lineage>
        <taxon>Bacteria</taxon>
        <taxon>Pseudomonadati</taxon>
        <taxon>Bacteroidota</taxon>
        <taxon>Cytophagia</taxon>
        <taxon>Cytophagales</taxon>
        <taxon>Thermoflexibacteraceae</taxon>
        <taxon>Thermoflexibacter</taxon>
    </lineage>
</organism>
<dbReference type="InterPro" id="IPR037682">
    <property type="entry name" value="TonB_C"/>
</dbReference>